<dbReference type="GO" id="GO:0003676">
    <property type="term" value="F:nucleic acid binding"/>
    <property type="evidence" value="ECO:0007669"/>
    <property type="project" value="InterPro"/>
</dbReference>
<accession>A0A8T1WTQ1</accession>
<name>A0A8T1WTQ1_9STRA</name>
<evidence type="ECO:0000256" key="5">
    <source>
        <dbReference type="ARBA" id="ARBA00022759"/>
    </source>
</evidence>
<dbReference type="GO" id="GO:0043137">
    <property type="term" value="P:DNA replication, removal of RNA primer"/>
    <property type="evidence" value="ECO:0007669"/>
    <property type="project" value="TreeGrafter"/>
</dbReference>
<keyword evidence="5" id="KW-0255">Endonuclease</keyword>
<comment type="caution">
    <text evidence="8">The sequence shown here is derived from an EMBL/GenBank/DDBJ whole genome shotgun (WGS) entry which is preliminary data.</text>
</comment>
<gene>
    <name evidence="8" type="primary">RNH1_2</name>
    <name evidence="8" type="ORF">PHYBOEH_003347</name>
</gene>
<dbReference type="InterPro" id="IPR002156">
    <property type="entry name" value="RNaseH_domain"/>
</dbReference>
<dbReference type="OrthoDB" id="407198at2759"/>
<keyword evidence="6" id="KW-0378">Hydrolase</keyword>
<dbReference type="PANTHER" id="PTHR10642">
    <property type="entry name" value="RIBONUCLEASE H1"/>
    <property type="match status" value="1"/>
</dbReference>
<protein>
    <recommendedName>
        <fullName evidence="2">ribonuclease H</fullName>
        <ecNumber evidence="2">3.1.26.4</ecNumber>
    </recommendedName>
</protein>
<sequence>MDPNRHTFVAFCDGSALRNGKPNCVAAYACLFPQNEAWNEVKVLNENCISTNNRAEYKAALAAVKRAVMEDPSSRRIVVIFTDSELLTNTMNTYIHKWQRNGWHTMNGGPVKNRDVLEELLRLSNGRVMYRHVQAHTGCQDWESHWNNKADNMARAAARNADRW</sequence>
<evidence type="ECO:0000313" key="8">
    <source>
        <dbReference type="EMBL" id="KAG7395668.1"/>
    </source>
</evidence>
<dbReference type="Pfam" id="PF00075">
    <property type="entry name" value="RNase_H"/>
    <property type="match status" value="1"/>
</dbReference>
<dbReference type="PANTHER" id="PTHR10642:SF26">
    <property type="entry name" value="RIBONUCLEASE H1"/>
    <property type="match status" value="1"/>
</dbReference>
<keyword evidence="9" id="KW-1185">Reference proteome</keyword>
<dbReference type="EMBL" id="JAGDFL010000194">
    <property type="protein sequence ID" value="KAG7395668.1"/>
    <property type="molecule type" value="Genomic_DNA"/>
</dbReference>
<evidence type="ECO:0000256" key="6">
    <source>
        <dbReference type="ARBA" id="ARBA00022801"/>
    </source>
</evidence>
<evidence type="ECO:0000256" key="1">
    <source>
        <dbReference type="ARBA" id="ARBA00000077"/>
    </source>
</evidence>
<evidence type="ECO:0000313" key="9">
    <source>
        <dbReference type="Proteomes" id="UP000693981"/>
    </source>
</evidence>
<dbReference type="AlphaFoldDB" id="A0A8T1WTQ1"/>
<keyword evidence="3" id="KW-0540">Nuclease</keyword>
<dbReference type="EC" id="3.1.26.4" evidence="2"/>
<proteinExistence type="predicted"/>
<evidence type="ECO:0000259" key="7">
    <source>
        <dbReference type="PROSITE" id="PS50879"/>
    </source>
</evidence>
<feature type="domain" description="RNase H type-1" evidence="7">
    <location>
        <begin position="4"/>
        <end position="159"/>
    </location>
</feature>
<dbReference type="GO" id="GO:0046872">
    <property type="term" value="F:metal ion binding"/>
    <property type="evidence" value="ECO:0007669"/>
    <property type="project" value="UniProtKB-KW"/>
</dbReference>
<dbReference type="InterPro" id="IPR050092">
    <property type="entry name" value="RNase_H"/>
</dbReference>
<reference evidence="8" key="1">
    <citation type="submission" date="2021-02" db="EMBL/GenBank/DDBJ databases">
        <authorList>
            <person name="Palmer J.M."/>
        </authorList>
    </citation>
    <scope>NUCLEOTIDE SEQUENCE</scope>
    <source>
        <strain evidence="8">SCRP23</strain>
    </source>
</reference>
<keyword evidence="4" id="KW-0479">Metal-binding</keyword>
<dbReference type="GO" id="GO:0004523">
    <property type="term" value="F:RNA-DNA hybrid ribonuclease activity"/>
    <property type="evidence" value="ECO:0007669"/>
    <property type="project" value="UniProtKB-EC"/>
</dbReference>
<dbReference type="Proteomes" id="UP000693981">
    <property type="component" value="Unassembled WGS sequence"/>
</dbReference>
<comment type="catalytic activity">
    <reaction evidence="1">
        <text>Endonucleolytic cleavage to 5'-phosphomonoester.</text>
        <dbReference type="EC" id="3.1.26.4"/>
    </reaction>
</comment>
<dbReference type="PROSITE" id="PS50879">
    <property type="entry name" value="RNASE_H_1"/>
    <property type="match status" value="1"/>
</dbReference>
<evidence type="ECO:0000256" key="3">
    <source>
        <dbReference type="ARBA" id="ARBA00022722"/>
    </source>
</evidence>
<evidence type="ECO:0000256" key="4">
    <source>
        <dbReference type="ARBA" id="ARBA00022723"/>
    </source>
</evidence>
<evidence type="ECO:0000256" key="2">
    <source>
        <dbReference type="ARBA" id="ARBA00012180"/>
    </source>
</evidence>
<organism evidence="8 9">
    <name type="scientific">Phytophthora boehmeriae</name>
    <dbReference type="NCBI Taxonomy" id="109152"/>
    <lineage>
        <taxon>Eukaryota</taxon>
        <taxon>Sar</taxon>
        <taxon>Stramenopiles</taxon>
        <taxon>Oomycota</taxon>
        <taxon>Peronosporomycetes</taxon>
        <taxon>Peronosporales</taxon>
        <taxon>Peronosporaceae</taxon>
        <taxon>Phytophthora</taxon>
    </lineage>
</organism>